<dbReference type="AlphaFoldDB" id="A0A933VT41"/>
<feature type="region of interest" description="Disordered" evidence="1">
    <location>
        <begin position="37"/>
        <end position="57"/>
    </location>
</feature>
<gene>
    <name evidence="2" type="ORF">HZA66_02470</name>
</gene>
<protein>
    <submittedName>
        <fullName evidence="2">Uncharacterized protein</fullName>
    </submittedName>
</protein>
<proteinExistence type="predicted"/>
<accession>A0A933VT41</accession>
<dbReference type="Proteomes" id="UP000782519">
    <property type="component" value="Unassembled WGS sequence"/>
</dbReference>
<organism evidence="2 3">
    <name type="scientific">Rhodopseudomonas palustris</name>
    <dbReference type="NCBI Taxonomy" id="1076"/>
    <lineage>
        <taxon>Bacteria</taxon>
        <taxon>Pseudomonadati</taxon>
        <taxon>Pseudomonadota</taxon>
        <taxon>Alphaproteobacteria</taxon>
        <taxon>Hyphomicrobiales</taxon>
        <taxon>Nitrobacteraceae</taxon>
        <taxon>Rhodopseudomonas</taxon>
    </lineage>
</organism>
<sequence>MIVTVFRSRLAPGGHDVLQRVPVSNLHRRAHADLGEQSRRAMTCAAPDDPTDPSQPVVTPEVIERHRRLAHALRHQAIRSAVRRCGRLFVRSLRALRIFVALERFIV</sequence>
<dbReference type="EMBL" id="JACRJB010000007">
    <property type="protein sequence ID" value="MBI5128284.1"/>
    <property type="molecule type" value="Genomic_DNA"/>
</dbReference>
<evidence type="ECO:0000256" key="1">
    <source>
        <dbReference type="SAM" id="MobiDB-lite"/>
    </source>
</evidence>
<reference evidence="2" key="1">
    <citation type="submission" date="2020-07" db="EMBL/GenBank/DDBJ databases">
        <title>Huge and variable diversity of episymbiotic CPR bacteria and DPANN archaea in groundwater ecosystems.</title>
        <authorList>
            <person name="He C.Y."/>
            <person name="Keren R."/>
            <person name="Whittaker M."/>
            <person name="Farag I.F."/>
            <person name="Doudna J."/>
            <person name="Cate J.H.D."/>
            <person name="Banfield J.F."/>
        </authorList>
    </citation>
    <scope>NUCLEOTIDE SEQUENCE</scope>
    <source>
        <strain evidence="2">NC_groundwater_1818_Pr3_B-0.1um_66_35</strain>
    </source>
</reference>
<evidence type="ECO:0000313" key="2">
    <source>
        <dbReference type="EMBL" id="MBI5128284.1"/>
    </source>
</evidence>
<evidence type="ECO:0000313" key="3">
    <source>
        <dbReference type="Proteomes" id="UP000782519"/>
    </source>
</evidence>
<name>A0A933VT41_RHOPL</name>
<comment type="caution">
    <text evidence="2">The sequence shown here is derived from an EMBL/GenBank/DDBJ whole genome shotgun (WGS) entry which is preliminary data.</text>
</comment>